<dbReference type="AlphaFoldDB" id="A0A3N0B4R1"/>
<dbReference type="CDD" id="cd00586">
    <property type="entry name" value="4HBT"/>
    <property type="match status" value="1"/>
</dbReference>
<gene>
    <name evidence="10" type="ORF">DMP06_00675</name>
</gene>
<evidence type="ECO:0000256" key="4">
    <source>
        <dbReference type="ARBA" id="ARBA00022832"/>
    </source>
</evidence>
<dbReference type="SUPFAM" id="SSF54637">
    <property type="entry name" value="Thioesterase/thiol ester dehydrase-isomerase"/>
    <property type="match status" value="2"/>
</dbReference>
<dbReference type="OrthoDB" id="9801517at2"/>
<dbReference type="Pfam" id="PF20791">
    <property type="entry name" value="Acyl-ACP_TE_C"/>
    <property type="match status" value="1"/>
</dbReference>
<evidence type="ECO:0000313" key="10">
    <source>
        <dbReference type="EMBL" id="RNL41958.1"/>
    </source>
</evidence>
<organism evidence="10 11">
    <name type="scientific">Slackia equolifaciens</name>
    <dbReference type="NCBI Taxonomy" id="498718"/>
    <lineage>
        <taxon>Bacteria</taxon>
        <taxon>Bacillati</taxon>
        <taxon>Actinomycetota</taxon>
        <taxon>Coriobacteriia</taxon>
        <taxon>Eggerthellales</taxon>
        <taxon>Eggerthellaceae</taxon>
        <taxon>Slackia</taxon>
    </lineage>
</organism>
<keyword evidence="2" id="KW-0444">Lipid biosynthesis</keyword>
<feature type="domain" description="Acyl-ACP thioesterase-like C-terminal" evidence="9">
    <location>
        <begin position="161"/>
        <end position="217"/>
    </location>
</feature>
<keyword evidence="7" id="KW-0275">Fatty acid biosynthesis</keyword>
<evidence type="ECO:0000259" key="8">
    <source>
        <dbReference type="Pfam" id="PF01643"/>
    </source>
</evidence>
<keyword evidence="6" id="KW-0443">Lipid metabolism</keyword>
<dbReference type="RefSeq" id="WP_123207819.1">
    <property type="nucleotide sequence ID" value="NZ_JBHTHO010000004.1"/>
</dbReference>
<dbReference type="InterPro" id="IPR029069">
    <property type="entry name" value="HotDog_dom_sf"/>
</dbReference>
<sequence length="245" mass="27845">MDDIRECLKGPAFEFEARVRYSEVDHRGRLTLPALVNYFQDCSTFQSEVLGVGMAWLKSEQKAWVLSHWQIVVDRYPELCEEIAVGTFAYKFRGLMANRNFYMKDGAGRIIARADSSWVFMDLAKGKPAKPAPEHVERYGLGAPLEMPPEAHRVSVPEGAEEHEPFAVLRSMIDTNEHVNNCQYIQMATELLPRDIEPRIVRVDYRRAAVLGDVVHPFVAQEPDRYVVDLRDASGGQFVAVELMS</sequence>
<dbReference type="Proteomes" id="UP000269591">
    <property type="component" value="Unassembled WGS sequence"/>
</dbReference>
<dbReference type="PANTHER" id="PTHR31727:SF6">
    <property type="entry name" value="OLEOYL-ACYL CARRIER PROTEIN THIOESTERASE 1, CHLOROPLASTIC"/>
    <property type="match status" value="1"/>
</dbReference>
<comment type="caution">
    <text evidence="10">The sequence shown here is derived from an EMBL/GenBank/DDBJ whole genome shotgun (WGS) entry which is preliminary data.</text>
</comment>
<dbReference type="EMBL" id="QIBX01000001">
    <property type="protein sequence ID" value="RNL41958.1"/>
    <property type="molecule type" value="Genomic_DNA"/>
</dbReference>
<comment type="similarity">
    <text evidence="1">Belongs to the acyl-ACP thioesterase family.</text>
</comment>
<dbReference type="InterPro" id="IPR049427">
    <property type="entry name" value="Acyl-ACP_TE_C"/>
</dbReference>
<keyword evidence="11" id="KW-1185">Reference proteome</keyword>
<evidence type="ECO:0000256" key="2">
    <source>
        <dbReference type="ARBA" id="ARBA00022516"/>
    </source>
</evidence>
<protein>
    <submittedName>
        <fullName evidence="10">Acyl-[acyl-carrier-protein] thioesterase</fullName>
    </submittedName>
</protein>
<dbReference type="InterPro" id="IPR045023">
    <property type="entry name" value="FATA/B"/>
</dbReference>
<dbReference type="GO" id="GO:0000036">
    <property type="term" value="F:acyl carrier activity"/>
    <property type="evidence" value="ECO:0007669"/>
    <property type="project" value="TreeGrafter"/>
</dbReference>
<keyword evidence="4" id="KW-0276">Fatty acid metabolism</keyword>
<keyword evidence="5" id="KW-0809">Transit peptide</keyword>
<keyword evidence="3" id="KW-0378">Hydrolase</keyword>
<dbReference type="PANTHER" id="PTHR31727">
    <property type="entry name" value="OLEOYL-ACYL CARRIER PROTEIN THIOESTERASE 1, CHLOROPLASTIC"/>
    <property type="match status" value="1"/>
</dbReference>
<dbReference type="Gene3D" id="3.10.129.10">
    <property type="entry name" value="Hotdog Thioesterase"/>
    <property type="match status" value="1"/>
</dbReference>
<dbReference type="Pfam" id="PF01643">
    <property type="entry name" value="Acyl-ACP_TE"/>
    <property type="match status" value="1"/>
</dbReference>
<proteinExistence type="inferred from homology"/>
<evidence type="ECO:0000256" key="3">
    <source>
        <dbReference type="ARBA" id="ARBA00022801"/>
    </source>
</evidence>
<evidence type="ECO:0000256" key="5">
    <source>
        <dbReference type="ARBA" id="ARBA00022946"/>
    </source>
</evidence>
<evidence type="ECO:0000313" key="11">
    <source>
        <dbReference type="Proteomes" id="UP000269591"/>
    </source>
</evidence>
<reference evidence="11" key="1">
    <citation type="submission" date="2018-05" db="EMBL/GenBank/DDBJ databases">
        <title>Genome Sequencing of selected type strains of the family Eggerthellaceae.</title>
        <authorList>
            <person name="Danylec N."/>
            <person name="Stoll D.A."/>
            <person name="Doetsch A."/>
            <person name="Huch M."/>
        </authorList>
    </citation>
    <scope>NUCLEOTIDE SEQUENCE [LARGE SCALE GENOMIC DNA]</scope>
    <source>
        <strain evidence="11">DSM 24851</strain>
    </source>
</reference>
<evidence type="ECO:0000256" key="6">
    <source>
        <dbReference type="ARBA" id="ARBA00023098"/>
    </source>
</evidence>
<name>A0A3N0B4R1_9ACTN</name>
<dbReference type="InterPro" id="IPR002864">
    <property type="entry name" value="Acyl-ACP_thioesterase_NHD"/>
</dbReference>
<accession>A0A3N0B4R1</accession>
<evidence type="ECO:0000259" key="9">
    <source>
        <dbReference type="Pfam" id="PF20791"/>
    </source>
</evidence>
<evidence type="ECO:0000256" key="7">
    <source>
        <dbReference type="ARBA" id="ARBA00023160"/>
    </source>
</evidence>
<evidence type="ECO:0000256" key="1">
    <source>
        <dbReference type="ARBA" id="ARBA00006500"/>
    </source>
</evidence>
<feature type="domain" description="Acyl-ACP thioesterase N-terminal hotdog" evidence="8">
    <location>
        <begin position="13"/>
        <end position="139"/>
    </location>
</feature>
<dbReference type="GO" id="GO:0016297">
    <property type="term" value="F:fatty acyl-[ACP] hydrolase activity"/>
    <property type="evidence" value="ECO:0007669"/>
    <property type="project" value="InterPro"/>
</dbReference>